<dbReference type="Gene3D" id="3.90.1010.20">
    <property type="match status" value="1"/>
</dbReference>
<dbReference type="SMART" id="SM00900">
    <property type="entry name" value="FMN_bind"/>
    <property type="match status" value="1"/>
</dbReference>
<organism evidence="3 4">
    <name type="scientific">Granulicatella seriolae</name>
    <dbReference type="NCBI Taxonomy" id="2967226"/>
    <lineage>
        <taxon>Bacteria</taxon>
        <taxon>Bacillati</taxon>
        <taxon>Bacillota</taxon>
        <taxon>Bacilli</taxon>
        <taxon>Lactobacillales</taxon>
        <taxon>Carnobacteriaceae</taxon>
        <taxon>Granulicatella</taxon>
    </lineage>
</organism>
<dbReference type="EMBL" id="JANHNZ010000011">
    <property type="protein sequence ID" value="MCQ9210672.1"/>
    <property type="molecule type" value="Genomic_DNA"/>
</dbReference>
<protein>
    <submittedName>
        <fullName evidence="3">FMN-binding protein</fullName>
    </submittedName>
</protein>
<dbReference type="Proteomes" id="UP001059480">
    <property type="component" value="Unassembled WGS sequence"/>
</dbReference>
<dbReference type="InterPro" id="IPR007329">
    <property type="entry name" value="FMN-bd"/>
</dbReference>
<reference evidence="3" key="3">
    <citation type="journal article" date="2023" name="Microbiol. Resour. Announc.">
        <title>Draft Genome Sequence of Granulicatella sp. Strain S8, Isolated from a Marine Fish, Seriola quinqueradiata.</title>
        <authorList>
            <person name="Lee M."/>
            <person name="Farooq A."/>
            <person name="Jeong J.B."/>
            <person name="Jung M.Y."/>
        </authorList>
    </citation>
    <scope>NUCLEOTIDE SEQUENCE</scope>
    <source>
        <strain evidence="3">S8</strain>
    </source>
</reference>
<gene>
    <name evidence="3" type="ORF">NPA36_08940</name>
</gene>
<reference evidence="3" key="2">
    <citation type="journal article" date="2023" name="Curr. Microbiol.">
        <title>Granulicatella seriolae sp. nov., a Novel Facultative Anaerobe Isolated from Yellowtail Marine Fish.</title>
        <authorList>
            <person name="Lee M."/>
            <person name="Choi Y.J."/>
            <person name="Farooq A."/>
            <person name="Jeong J.B."/>
            <person name="Jung M.Y."/>
        </authorList>
    </citation>
    <scope>NUCLEOTIDE SEQUENCE</scope>
    <source>
        <strain evidence="3">S8</strain>
    </source>
</reference>
<feature type="chain" id="PRO_5047332743" evidence="1">
    <location>
        <begin position="30"/>
        <end position="120"/>
    </location>
</feature>
<reference evidence="3" key="1">
    <citation type="submission" date="2022-07" db="EMBL/GenBank/DDBJ databases">
        <authorList>
            <person name="Jung M.-Y."/>
            <person name="Lee M."/>
        </authorList>
    </citation>
    <scope>NUCLEOTIDE SEQUENCE</scope>
    <source>
        <strain evidence="3">S8</strain>
    </source>
</reference>
<keyword evidence="1" id="KW-0732">Signal</keyword>
<evidence type="ECO:0000313" key="3">
    <source>
        <dbReference type="EMBL" id="MCQ9210672.1"/>
    </source>
</evidence>
<dbReference type="Pfam" id="PF04205">
    <property type="entry name" value="FMN_bind"/>
    <property type="match status" value="1"/>
</dbReference>
<feature type="signal peptide" evidence="1">
    <location>
        <begin position="1"/>
        <end position="29"/>
    </location>
</feature>
<evidence type="ECO:0000256" key="1">
    <source>
        <dbReference type="SAM" id="SignalP"/>
    </source>
</evidence>
<name>A0ABT1WQ53_9LACT</name>
<comment type="caution">
    <text evidence="3">The sequence shown here is derived from an EMBL/GenBank/DDBJ whole genome shotgun (WGS) entry which is preliminary data.</text>
</comment>
<feature type="domain" description="FMN-binding" evidence="2">
    <location>
        <begin position="46"/>
        <end position="118"/>
    </location>
</feature>
<dbReference type="PROSITE" id="PS51257">
    <property type="entry name" value="PROKAR_LIPOPROTEIN"/>
    <property type="match status" value="1"/>
</dbReference>
<evidence type="ECO:0000313" key="4">
    <source>
        <dbReference type="Proteomes" id="UP001059480"/>
    </source>
</evidence>
<dbReference type="RefSeq" id="WP_256945785.1">
    <property type="nucleotide sequence ID" value="NZ_JANHNZ010000011.1"/>
</dbReference>
<sequence length="120" mass="12769">MRFIKNICLLSVFLLILSACGNSSGSANGNSYKAGNYEGTALLQDGKQIKAIVMVSSSKIDNIQFEIEGDASSQSAAYVNQIKKQILENQSLDVDVVSGASQKPDAVLEAVSKALDQARQ</sequence>
<proteinExistence type="predicted"/>
<evidence type="ECO:0000259" key="2">
    <source>
        <dbReference type="SMART" id="SM00900"/>
    </source>
</evidence>
<accession>A0ABT1WQ53</accession>
<keyword evidence="4" id="KW-1185">Reference proteome</keyword>